<organism evidence="5 6">
    <name type="scientific">Jannaschia helgolandensis</name>
    <dbReference type="NCBI Taxonomy" id="188906"/>
    <lineage>
        <taxon>Bacteria</taxon>
        <taxon>Pseudomonadati</taxon>
        <taxon>Pseudomonadota</taxon>
        <taxon>Alphaproteobacteria</taxon>
        <taxon>Rhodobacterales</taxon>
        <taxon>Roseobacteraceae</taxon>
        <taxon>Jannaschia</taxon>
    </lineage>
</organism>
<reference evidence="5 6" key="1">
    <citation type="submission" date="2016-10" db="EMBL/GenBank/DDBJ databases">
        <authorList>
            <person name="de Groot N.N."/>
        </authorList>
    </citation>
    <scope>NUCLEOTIDE SEQUENCE [LARGE SCALE GENOMIC DNA]</scope>
    <source>
        <strain evidence="5 6">DSM 14858</strain>
    </source>
</reference>
<dbReference type="RefSeq" id="WP_092764408.1">
    <property type="nucleotide sequence ID" value="NZ_FNZQ01000007.1"/>
</dbReference>
<evidence type="ECO:0000256" key="2">
    <source>
        <dbReference type="ARBA" id="ARBA00022617"/>
    </source>
</evidence>
<dbReference type="SUPFAM" id="SSF46458">
    <property type="entry name" value="Globin-like"/>
    <property type="match status" value="1"/>
</dbReference>
<dbReference type="OrthoDB" id="25954at2"/>
<keyword evidence="2" id="KW-0349">Heme</keyword>
<dbReference type="InterPro" id="IPR009050">
    <property type="entry name" value="Globin-like_sf"/>
</dbReference>
<dbReference type="GO" id="GO:0020037">
    <property type="term" value="F:heme binding"/>
    <property type="evidence" value="ECO:0007669"/>
    <property type="project" value="InterPro"/>
</dbReference>
<dbReference type="EMBL" id="FNZQ01000007">
    <property type="protein sequence ID" value="SEL62101.1"/>
    <property type="molecule type" value="Genomic_DNA"/>
</dbReference>
<evidence type="ECO:0000256" key="1">
    <source>
        <dbReference type="ARBA" id="ARBA00022448"/>
    </source>
</evidence>
<dbReference type="Proteomes" id="UP000199283">
    <property type="component" value="Unassembled WGS sequence"/>
</dbReference>
<evidence type="ECO:0000313" key="5">
    <source>
        <dbReference type="EMBL" id="SEL62101.1"/>
    </source>
</evidence>
<evidence type="ECO:0000313" key="6">
    <source>
        <dbReference type="Proteomes" id="UP000199283"/>
    </source>
</evidence>
<keyword evidence="1" id="KW-0813">Transport</keyword>
<protein>
    <submittedName>
        <fullName evidence="5">Hemoglobin</fullName>
    </submittedName>
</protein>
<name>A0A1H7RPD1_9RHOB</name>
<dbReference type="Gene3D" id="1.10.490.10">
    <property type="entry name" value="Globins"/>
    <property type="match status" value="1"/>
</dbReference>
<proteinExistence type="predicted"/>
<dbReference type="AlphaFoldDB" id="A0A1H7RPD1"/>
<keyword evidence="6" id="KW-1185">Reference proteome</keyword>
<keyword evidence="3" id="KW-0479">Metal-binding</keyword>
<dbReference type="GO" id="GO:0019825">
    <property type="term" value="F:oxygen binding"/>
    <property type="evidence" value="ECO:0007669"/>
    <property type="project" value="InterPro"/>
</dbReference>
<accession>A0A1H7RPD1</accession>
<dbReference type="Pfam" id="PF01152">
    <property type="entry name" value="Bac_globin"/>
    <property type="match status" value="1"/>
</dbReference>
<dbReference type="CDD" id="cd08916">
    <property type="entry name" value="TrHb3_P"/>
    <property type="match status" value="1"/>
</dbReference>
<sequence length="130" mass="14572">MTQSLTPADVDRVLQRFYGDVRADPLLGPVFASHVTDWDTHIAKIAAFWRNAIFKERGYSGNPMQVHMAAGNIEPHHFDRWLELFDATLVATLPADMAAAWSRLAHRIGRGLRSGILLQRNQNGPPILTD</sequence>
<dbReference type="STRING" id="188906.SAMN04488526_3091"/>
<evidence type="ECO:0000256" key="4">
    <source>
        <dbReference type="ARBA" id="ARBA00023004"/>
    </source>
</evidence>
<gene>
    <name evidence="5" type="ORF">SAMN04488526_3091</name>
</gene>
<dbReference type="InterPro" id="IPR001486">
    <property type="entry name" value="Hemoglobin_trunc"/>
</dbReference>
<evidence type="ECO:0000256" key="3">
    <source>
        <dbReference type="ARBA" id="ARBA00022723"/>
    </source>
</evidence>
<dbReference type="GO" id="GO:0046872">
    <property type="term" value="F:metal ion binding"/>
    <property type="evidence" value="ECO:0007669"/>
    <property type="project" value="UniProtKB-KW"/>
</dbReference>
<dbReference type="InterPro" id="IPR012292">
    <property type="entry name" value="Globin/Proto"/>
</dbReference>
<keyword evidence="4" id="KW-0408">Iron</keyword>